<dbReference type="CDD" id="cd18787">
    <property type="entry name" value="SF2_C_DEAD"/>
    <property type="match status" value="1"/>
</dbReference>
<sequence>MADPTENPAAPATSEPLPSTEPKRSWGDVAEEEEEKEKEERKQQQQQQTANTSEDKSTAELDVEGLTIDESKKVNKFLDEAEDSSIKTVTTGDTPYTSATTFEDLNLSPELLKGLYVEMKFQKPSKIQAISLPMILTPPYRNLIAQARNGSGKTTCFVLGMLSRVDPNLKAPQALCICPTRELAIQNLEVLRKMGKHTGITSECAVPTDSTNYVPISKRPPVTAQVVIGTPGTIKKWMSAKKLGFSRLKILVYDEADHMLDEVLLFSATFNETVKNFVTRIVKDYNQLFVKKEELSLESVKQYKVYCPDELAKVMVIRDRIFELGEKMGQTIIFVRTKNSASALHKALKDFGYEVTTIMGATIQEERDKIVKEFKDGLTQVLISTDVLARGFDQQQVNLIVNYDPPVKHGKHLEPDCEVYLHRIGRAGRFGRKGVVFNLLMDGDDMIIMEKIERYFDIKVTEVRNSDEDFKAALKAAGLL</sequence>
<evidence type="ECO:0000259" key="10">
    <source>
        <dbReference type="PROSITE" id="PS51194"/>
    </source>
</evidence>
<dbReference type="Gramene" id="ESR59170">
    <property type="protein sequence ID" value="ESR59170"/>
    <property type="gene ID" value="CICLE_v10014975mg"/>
</dbReference>
<feature type="domain" description="Helicase C-terminal" evidence="10">
    <location>
        <begin position="316"/>
        <end position="471"/>
    </location>
</feature>
<dbReference type="EC" id="3.6.4.13" evidence="1"/>
<dbReference type="Proteomes" id="UP000030687">
    <property type="component" value="Unassembled WGS sequence"/>
</dbReference>
<dbReference type="Pfam" id="PF00271">
    <property type="entry name" value="Helicase_C"/>
    <property type="match status" value="1"/>
</dbReference>
<dbReference type="Pfam" id="PF00270">
    <property type="entry name" value="DEAD"/>
    <property type="match status" value="1"/>
</dbReference>
<evidence type="ECO:0000256" key="5">
    <source>
        <dbReference type="ARBA" id="ARBA00022840"/>
    </source>
</evidence>
<dbReference type="GO" id="GO:0005524">
    <property type="term" value="F:ATP binding"/>
    <property type="evidence" value="ECO:0007669"/>
    <property type="project" value="UniProtKB-KW"/>
</dbReference>
<evidence type="ECO:0000313" key="13">
    <source>
        <dbReference type="Proteomes" id="UP000030687"/>
    </source>
</evidence>
<evidence type="ECO:0000256" key="4">
    <source>
        <dbReference type="ARBA" id="ARBA00022806"/>
    </source>
</evidence>
<dbReference type="EMBL" id="KI536312">
    <property type="protein sequence ID" value="ESR59170.1"/>
    <property type="molecule type" value="Genomic_DNA"/>
</dbReference>
<name>V4U531_CITCL</name>
<dbReference type="SMART" id="SM00490">
    <property type="entry name" value="HELICc"/>
    <property type="match status" value="1"/>
</dbReference>
<dbReference type="PROSITE" id="PS51195">
    <property type="entry name" value="Q_MOTIF"/>
    <property type="match status" value="1"/>
</dbReference>
<keyword evidence="4" id="KW-0347">Helicase</keyword>
<keyword evidence="2" id="KW-0547">Nucleotide-binding</keyword>
<gene>
    <name evidence="12" type="ORF">CICLE_v10014975mg</name>
</gene>
<reference evidence="12 13" key="1">
    <citation type="submission" date="2013-10" db="EMBL/GenBank/DDBJ databases">
        <authorList>
            <consortium name="International Citrus Genome Consortium"/>
            <person name="Jenkins J."/>
            <person name="Schmutz J."/>
            <person name="Prochnik S."/>
            <person name="Rokhsar D."/>
            <person name="Gmitter F."/>
            <person name="Ollitrault P."/>
            <person name="Machado M."/>
            <person name="Talon M."/>
            <person name="Wincker P."/>
            <person name="Jaillon O."/>
            <person name="Morgante M."/>
        </authorList>
    </citation>
    <scope>NUCLEOTIDE SEQUENCE</scope>
    <source>
        <strain evidence="13">cv. Clemenules</strain>
    </source>
</reference>
<keyword evidence="3" id="KW-0378">Hydrolase</keyword>
<dbReference type="CDD" id="cd17963">
    <property type="entry name" value="DEADc_DDX19_DDX25"/>
    <property type="match status" value="1"/>
</dbReference>
<dbReference type="SUPFAM" id="SSF52540">
    <property type="entry name" value="P-loop containing nucleoside triphosphate hydrolases"/>
    <property type="match status" value="1"/>
</dbReference>
<proteinExistence type="predicted"/>
<protein>
    <recommendedName>
        <fullName evidence="1">RNA helicase</fullName>
        <ecNumber evidence="1">3.6.4.13</ecNumber>
    </recommendedName>
</protein>
<keyword evidence="6" id="KW-0694">RNA-binding</keyword>
<evidence type="ECO:0000256" key="2">
    <source>
        <dbReference type="ARBA" id="ARBA00022741"/>
    </source>
</evidence>
<dbReference type="InterPro" id="IPR001650">
    <property type="entry name" value="Helicase_C-like"/>
</dbReference>
<feature type="domain" description="Helicase ATP-binding" evidence="9">
    <location>
        <begin position="134"/>
        <end position="288"/>
    </location>
</feature>
<dbReference type="GO" id="GO:0016787">
    <property type="term" value="F:hydrolase activity"/>
    <property type="evidence" value="ECO:0007669"/>
    <property type="project" value="UniProtKB-KW"/>
</dbReference>
<dbReference type="PROSITE" id="PS51194">
    <property type="entry name" value="HELICASE_CTER"/>
    <property type="match status" value="1"/>
</dbReference>
<dbReference type="SMART" id="SM00487">
    <property type="entry name" value="DEXDc"/>
    <property type="match status" value="1"/>
</dbReference>
<evidence type="ECO:0000256" key="8">
    <source>
        <dbReference type="SAM" id="MobiDB-lite"/>
    </source>
</evidence>
<dbReference type="InterPro" id="IPR014001">
    <property type="entry name" value="Helicase_ATP-bd"/>
</dbReference>
<dbReference type="Gene3D" id="3.40.50.300">
    <property type="entry name" value="P-loop containing nucleotide triphosphate hydrolases"/>
    <property type="match status" value="2"/>
</dbReference>
<keyword evidence="13" id="KW-1185">Reference proteome</keyword>
<dbReference type="InterPro" id="IPR027417">
    <property type="entry name" value="P-loop_NTPase"/>
</dbReference>
<accession>V4U531</accession>
<dbReference type="PROSITE" id="PS51192">
    <property type="entry name" value="HELICASE_ATP_BIND_1"/>
    <property type="match status" value="1"/>
</dbReference>
<dbReference type="PANTHER" id="PTHR47958">
    <property type="entry name" value="ATP-DEPENDENT RNA HELICASE DBP3"/>
    <property type="match status" value="1"/>
</dbReference>
<dbReference type="OrthoDB" id="10265785at2759"/>
<dbReference type="AlphaFoldDB" id="V4U531"/>
<feature type="short sequence motif" description="Q motif" evidence="7">
    <location>
        <begin position="100"/>
        <end position="129"/>
    </location>
</feature>
<feature type="domain" description="DEAD-box RNA helicase Q" evidence="11">
    <location>
        <begin position="100"/>
        <end position="129"/>
    </location>
</feature>
<evidence type="ECO:0000256" key="1">
    <source>
        <dbReference type="ARBA" id="ARBA00012552"/>
    </source>
</evidence>
<feature type="region of interest" description="Disordered" evidence="8">
    <location>
        <begin position="1"/>
        <end position="64"/>
    </location>
</feature>
<evidence type="ECO:0000256" key="3">
    <source>
        <dbReference type="ARBA" id="ARBA00022801"/>
    </source>
</evidence>
<dbReference type="InterPro" id="IPR014014">
    <property type="entry name" value="RNA_helicase_DEAD_Q_motif"/>
</dbReference>
<evidence type="ECO:0000256" key="6">
    <source>
        <dbReference type="ARBA" id="ARBA00022884"/>
    </source>
</evidence>
<dbReference type="GO" id="GO:0003724">
    <property type="term" value="F:RNA helicase activity"/>
    <property type="evidence" value="ECO:0007669"/>
    <property type="project" value="UniProtKB-EC"/>
</dbReference>
<organism evidence="12 13">
    <name type="scientific">Citrus clementina</name>
    <name type="common">Clementine</name>
    <name type="synonym">Citrus deliciosa x Citrus sinensis</name>
    <dbReference type="NCBI Taxonomy" id="85681"/>
    <lineage>
        <taxon>Eukaryota</taxon>
        <taxon>Viridiplantae</taxon>
        <taxon>Streptophyta</taxon>
        <taxon>Embryophyta</taxon>
        <taxon>Tracheophyta</taxon>
        <taxon>Spermatophyta</taxon>
        <taxon>Magnoliopsida</taxon>
        <taxon>eudicotyledons</taxon>
        <taxon>Gunneridae</taxon>
        <taxon>Pentapetalae</taxon>
        <taxon>rosids</taxon>
        <taxon>malvids</taxon>
        <taxon>Sapindales</taxon>
        <taxon>Rutaceae</taxon>
        <taxon>Aurantioideae</taxon>
        <taxon>Citrus</taxon>
    </lineage>
</organism>
<evidence type="ECO:0000313" key="12">
    <source>
        <dbReference type="EMBL" id="ESR59170.1"/>
    </source>
</evidence>
<evidence type="ECO:0000259" key="9">
    <source>
        <dbReference type="PROSITE" id="PS51192"/>
    </source>
</evidence>
<evidence type="ECO:0000256" key="7">
    <source>
        <dbReference type="PROSITE-ProRule" id="PRU00552"/>
    </source>
</evidence>
<keyword evidence="5" id="KW-0067">ATP-binding</keyword>
<evidence type="ECO:0000259" key="11">
    <source>
        <dbReference type="PROSITE" id="PS51195"/>
    </source>
</evidence>
<dbReference type="InterPro" id="IPR011545">
    <property type="entry name" value="DEAD/DEAH_box_helicase_dom"/>
</dbReference>
<dbReference type="GO" id="GO:0003723">
    <property type="term" value="F:RNA binding"/>
    <property type="evidence" value="ECO:0007669"/>
    <property type="project" value="UniProtKB-KW"/>
</dbReference>